<organism evidence="4 5">
    <name type="scientific">Saccharopolyspora ipomoeae</name>
    <dbReference type="NCBI Taxonomy" id="3042027"/>
    <lineage>
        <taxon>Bacteria</taxon>
        <taxon>Bacillati</taxon>
        <taxon>Actinomycetota</taxon>
        <taxon>Actinomycetes</taxon>
        <taxon>Pseudonocardiales</taxon>
        <taxon>Pseudonocardiaceae</taxon>
        <taxon>Saccharopolyspora</taxon>
    </lineage>
</organism>
<dbReference type="PROSITE" id="PS50112">
    <property type="entry name" value="PAS"/>
    <property type="match status" value="2"/>
</dbReference>
<proteinExistence type="predicted"/>
<dbReference type="InterPro" id="IPR052155">
    <property type="entry name" value="Biofilm_reg_signaling"/>
</dbReference>
<dbReference type="NCBIfam" id="TIGR00229">
    <property type="entry name" value="sensory_box"/>
    <property type="match status" value="2"/>
</dbReference>
<dbReference type="SMART" id="SM00267">
    <property type="entry name" value="GGDEF"/>
    <property type="match status" value="1"/>
</dbReference>
<name>A0ABT6PJQ4_9PSEU</name>
<dbReference type="InterPro" id="IPR035965">
    <property type="entry name" value="PAS-like_dom_sf"/>
</dbReference>
<dbReference type="Proteomes" id="UP001237595">
    <property type="component" value="Unassembled WGS sequence"/>
</dbReference>
<comment type="caution">
    <text evidence="4">The sequence shown here is derived from an EMBL/GenBank/DDBJ whole genome shotgun (WGS) entry which is preliminary data.</text>
</comment>
<feature type="domain" description="PAS" evidence="1">
    <location>
        <begin position="130"/>
        <end position="200"/>
    </location>
</feature>
<feature type="domain" description="PAC" evidence="2">
    <location>
        <begin position="84"/>
        <end position="136"/>
    </location>
</feature>
<dbReference type="PANTHER" id="PTHR44757:SF2">
    <property type="entry name" value="BIOFILM ARCHITECTURE MAINTENANCE PROTEIN MBAA"/>
    <property type="match status" value="1"/>
</dbReference>
<evidence type="ECO:0000313" key="5">
    <source>
        <dbReference type="Proteomes" id="UP001237595"/>
    </source>
</evidence>
<feature type="domain" description="PAS" evidence="1">
    <location>
        <begin position="17"/>
        <end position="65"/>
    </location>
</feature>
<evidence type="ECO:0000259" key="3">
    <source>
        <dbReference type="PROSITE" id="PS50887"/>
    </source>
</evidence>
<feature type="domain" description="GGDEF" evidence="3">
    <location>
        <begin position="287"/>
        <end position="411"/>
    </location>
</feature>
<dbReference type="SUPFAM" id="SSF55073">
    <property type="entry name" value="Nucleotide cyclase"/>
    <property type="match status" value="1"/>
</dbReference>
<dbReference type="InterPro" id="IPR029787">
    <property type="entry name" value="Nucleotide_cyclase"/>
</dbReference>
<dbReference type="NCBIfam" id="TIGR00254">
    <property type="entry name" value="GGDEF"/>
    <property type="match status" value="1"/>
</dbReference>
<dbReference type="EMBL" id="JASAOF010000002">
    <property type="protein sequence ID" value="MDI2028177.1"/>
    <property type="molecule type" value="Genomic_DNA"/>
</dbReference>
<evidence type="ECO:0000259" key="1">
    <source>
        <dbReference type="PROSITE" id="PS50112"/>
    </source>
</evidence>
<dbReference type="SMART" id="SM00086">
    <property type="entry name" value="PAC"/>
    <property type="match status" value="2"/>
</dbReference>
<evidence type="ECO:0000259" key="2">
    <source>
        <dbReference type="PROSITE" id="PS50113"/>
    </source>
</evidence>
<accession>A0ABT6PJQ4</accession>
<dbReference type="Gene3D" id="3.30.450.20">
    <property type="entry name" value="PAS domain"/>
    <property type="match status" value="2"/>
</dbReference>
<dbReference type="InterPro" id="IPR043128">
    <property type="entry name" value="Rev_trsase/Diguanyl_cyclase"/>
</dbReference>
<dbReference type="RefSeq" id="WP_281454542.1">
    <property type="nucleotide sequence ID" value="NZ_JASAOF010000002.1"/>
</dbReference>
<dbReference type="CDD" id="cd01949">
    <property type="entry name" value="GGDEF"/>
    <property type="match status" value="1"/>
</dbReference>
<evidence type="ECO:0000313" key="4">
    <source>
        <dbReference type="EMBL" id="MDI2028177.1"/>
    </source>
</evidence>
<dbReference type="InterPro" id="IPR001610">
    <property type="entry name" value="PAC"/>
</dbReference>
<dbReference type="CDD" id="cd00130">
    <property type="entry name" value="PAS"/>
    <property type="match status" value="2"/>
</dbReference>
<keyword evidence="5" id="KW-1185">Reference proteome</keyword>
<dbReference type="PROSITE" id="PS50887">
    <property type="entry name" value="GGDEF"/>
    <property type="match status" value="1"/>
</dbReference>
<dbReference type="InterPro" id="IPR000014">
    <property type="entry name" value="PAS"/>
</dbReference>
<dbReference type="InterPro" id="IPR000700">
    <property type="entry name" value="PAS-assoc_C"/>
</dbReference>
<sequence>MASPDSAMPFGVTWQMILHQAAAPVVALDLHARIIYANPVACRLLGYELQEVIGRPSHDFTHPDDPPLDHELFAGMIASGTDTRNEERRGIRADGAVIWVLISYALIRDEDGKPSFVFAQYHDITERRTAERRWRGTFNNAPIGMATLDLSGHWIEVNAALCDMLGYTAEEMRSMHASDLTYPNDTSEIDVIAQLAESSGDAVSVEKRYRHKGGYPIWILIRFNVVRGADDQPAYVVAQYETIGDEQLRDSHIAHMALHDPLTGLANRALLMDRINHELAALPLHGGIVMVLVADLDRLKPVNDRFGHASGDQLIVTTADRLLRAVQPGDTVARLGGDEFVVVSRAPDLATARTFRDDLSEQLRTDVVISGEVVELSASVGLASTADTTTPAADLLHDADVDMYARKTATR</sequence>
<dbReference type="Gene3D" id="3.30.70.270">
    <property type="match status" value="1"/>
</dbReference>
<dbReference type="Pfam" id="PF00989">
    <property type="entry name" value="PAS"/>
    <property type="match status" value="2"/>
</dbReference>
<reference evidence="4 5" key="1">
    <citation type="submission" date="2023-04" db="EMBL/GenBank/DDBJ databases">
        <title>Draft genome sequence of Saccharopolyspora sp. TS4A08 isolated from sweet potato rhizospheric soil.</title>
        <authorList>
            <person name="Suksaard P."/>
            <person name="Duangmal K."/>
        </authorList>
    </citation>
    <scope>NUCLEOTIDE SEQUENCE [LARGE SCALE GENOMIC DNA]</scope>
    <source>
        <strain evidence="4 5">TS4A08</strain>
    </source>
</reference>
<dbReference type="SMART" id="SM00091">
    <property type="entry name" value="PAS"/>
    <property type="match status" value="2"/>
</dbReference>
<gene>
    <name evidence="4" type="ORF">QFW96_06130</name>
</gene>
<dbReference type="PROSITE" id="PS50113">
    <property type="entry name" value="PAC"/>
    <property type="match status" value="1"/>
</dbReference>
<dbReference type="InterPro" id="IPR000160">
    <property type="entry name" value="GGDEF_dom"/>
</dbReference>
<dbReference type="PANTHER" id="PTHR44757">
    <property type="entry name" value="DIGUANYLATE CYCLASE DGCP"/>
    <property type="match status" value="1"/>
</dbReference>
<dbReference type="Pfam" id="PF00990">
    <property type="entry name" value="GGDEF"/>
    <property type="match status" value="1"/>
</dbReference>
<dbReference type="SUPFAM" id="SSF55785">
    <property type="entry name" value="PYP-like sensor domain (PAS domain)"/>
    <property type="match status" value="2"/>
</dbReference>
<protein>
    <submittedName>
        <fullName evidence="4">PAS domain S-box protein</fullName>
    </submittedName>
</protein>
<dbReference type="InterPro" id="IPR013767">
    <property type="entry name" value="PAS_fold"/>
</dbReference>